<dbReference type="SUPFAM" id="SSF55781">
    <property type="entry name" value="GAF domain-like"/>
    <property type="match status" value="1"/>
</dbReference>
<dbReference type="Pfam" id="PF01590">
    <property type="entry name" value="GAF"/>
    <property type="match status" value="1"/>
</dbReference>
<evidence type="ECO:0000256" key="2">
    <source>
        <dbReference type="ARBA" id="ARBA00012438"/>
    </source>
</evidence>
<organism evidence="5 6">
    <name type="scientific">Pseudomonas syringae</name>
    <dbReference type="NCBI Taxonomy" id="317"/>
    <lineage>
        <taxon>Bacteria</taxon>
        <taxon>Pseudomonadati</taxon>
        <taxon>Pseudomonadota</taxon>
        <taxon>Gammaproteobacteria</taxon>
        <taxon>Pseudomonadales</taxon>
        <taxon>Pseudomonadaceae</taxon>
        <taxon>Pseudomonas</taxon>
    </lineage>
</organism>
<dbReference type="PROSITE" id="PS50109">
    <property type="entry name" value="HIS_KIN"/>
    <property type="match status" value="1"/>
</dbReference>
<evidence type="ECO:0000313" key="5">
    <source>
        <dbReference type="EMBL" id="MCF5062971.1"/>
    </source>
</evidence>
<evidence type="ECO:0000313" key="6">
    <source>
        <dbReference type="Proteomes" id="UP000814207"/>
    </source>
</evidence>
<dbReference type="EC" id="2.7.13.3" evidence="2"/>
<name>A0A9Q3X0Q1_PSESX</name>
<gene>
    <name evidence="5" type="ORF">GIW73_08470</name>
</gene>
<dbReference type="InterPro" id="IPR003018">
    <property type="entry name" value="GAF"/>
</dbReference>
<comment type="catalytic activity">
    <reaction evidence="1">
        <text>ATP + protein L-histidine = ADP + protein N-phospho-L-histidine.</text>
        <dbReference type="EC" id="2.7.13.3"/>
    </reaction>
</comment>
<dbReference type="InterPro" id="IPR029016">
    <property type="entry name" value="GAF-like_dom_sf"/>
</dbReference>
<dbReference type="Pfam" id="PF02518">
    <property type="entry name" value="HATPase_c"/>
    <property type="match status" value="1"/>
</dbReference>
<evidence type="ECO:0000259" key="4">
    <source>
        <dbReference type="PROSITE" id="PS50109"/>
    </source>
</evidence>
<dbReference type="InterPro" id="IPR036097">
    <property type="entry name" value="HisK_dim/P_sf"/>
</dbReference>
<dbReference type="InterPro" id="IPR003661">
    <property type="entry name" value="HisK_dim/P_dom"/>
</dbReference>
<dbReference type="PANTHER" id="PTHR43102:SF2">
    <property type="entry name" value="GAF DOMAIN-CONTAINING PROTEIN"/>
    <property type="match status" value="1"/>
</dbReference>
<dbReference type="Gene3D" id="3.30.450.40">
    <property type="match status" value="1"/>
</dbReference>
<sequence length="439" mass="47540">MQMPHVPAPFPANEQERLRSLEHLGILDSTPEPGFDDIVLLATSLCDVPIALVSLVDKDRQWFKACIGLDVRETHRDLAFCAHAILSPDEVLVVEDATLDVRFEHSALVLGPPYIRFYAGAPIRDDRGLALGTVCVIDTRARTLTVAQHTALLALARQTASLLQLRLLSEQRELRARHLENELAQAQALGRQAEQFMHHAKRVSSLGMVAASIAHDFNNLLQALSASLQMVRLRARRPEDVERFSDAGLQAVDQGRLLVNHLLASVRHDSPNLMCIDVNERLESMRDVLLRTVSSGVELSLDLAAAGTGVLCEEAQLSAAVINLLANARDALSGKGRVHISSRLVSVEQDEALGTGNYLLLSITDNGPGMPDELAAKVFEPFFTTKCAGKGTGLGLSQVLEFAQRAGGTVKVQTALGAGTTMNLYLRALGRIDANLPNG</sequence>
<evidence type="ECO:0000256" key="1">
    <source>
        <dbReference type="ARBA" id="ARBA00000085"/>
    </source>
</evidence>
<dbReference type="SUPFAM" id="SSF47384">
    <property type="entry name" value="Homodimeric domain of signal transducing histidine kinase"/>
    <property type="match status" value="1"/>
</dbReference>
<dbReference type="Gene3D" id="1.10.287.130">
    <property type="match status" value="1"/>
</dbReference>
<evidence type="ECO:0000256" key="3">
    <source>
        <dbReference type="ARBA" id="ARBA00022553"/>
    </source>
</evidence>
<dbReference type="SUPFAM" id="SSF55874">
    <property type="entry name" value="ATPase domain of HSP90 chaperone/DNA topoisomerase II/histidine kinase"/>
    <property type="match status" value="1"/>
</dbReference>
<accession>A0A9Q3X0Q1</accession>
<dbReference type="Gene3D" id="3.30.565.10">
    <property type="entry name" value="Histidine kinase-like ATPase, C-terminal domain"/>
    <property type="match status" value="1"/>
</dbReference>
<dbReference type="GO" id="GO:0000155">
    <property type="term" value="F:phosphorelay sensor kinase activity"/>
    <property type="evidence" value="ECO:0007669"/>
    <property type="project" value="InterPro"/>
</dbReference>
<dbReference type="InterPro" id="IPR036890">
    <property type="entry name" value="HATPase_C_sf"/>
</dbReference>
<dbReference type="AlphaFoldDB" id="A0A9Q3X0Q1"/>
<dbReference type="InterPro" id="IPR005467">
    <property type="entry name" value="His_kinase_dom"/>
</dbReference>
<protein>
    <recommendedName>
        <fullName evidence="2">histidine kinase</fullName>
        <ecNumber evidence="2">2.7.13.3</ecNumber>
    </recommendedName>
</protein>
<dbReference type="Proteomes" id="UP000814207">
    <property type="component" value="Unassembled WGS sequence"/>
</dbReference>
<proteinExistence type="predicted"/>
<reference evidence="5" key="1">
    <citation type="submission" date="2019-11" db="EMBL/GenBank/DDBJ databases">
        <title>Epiphytic Pseudomonas syringae from cherry orchards.</title>
        <authorList>
            <person name="Hulin M.T."/>
        </authorList>
    </citation>
    <scope>NUCLEOTIDE SEQUENCE</scope>
    <source>
        <strain evidence="5">PA-6-9A</strain>
    </source>
</reference>
<dbReference type="SMART" id="SM00387">
    <property type="entry name" value="HATPase_c"/>
    <property type="match status" value="1"/>
</dbReference>
<dbReference type="EMBL" id="WKEU01000026">
    <property type="protein sequence ID" value="MCF5062971.1"/>
    <property type="molecule type" value="Genomic_DNA"/>
</dbReference>
<keyword evidence="3" id="KW-0597">Phosphoprotein</keyword>
<dbReference type="InterPro" id="IPR003594">
    <property type="entry name" value="HATPase_dom"/>
</dbReference>
<comment type="caution">
    <text evidence="5">The sequence shown here is derived from an EMBL/GenBank/DDBJ whole genome shotgun (WGS) entry which is preliminary data.</text>
</comment>
<feature type="domain" description="Histidine kinase" evidence="4">
    <location>
        <begin position="212"/>
        <end position="430"/>
    </location>
</feature>
<dbReference type="InterPro" id="IPR004358">
    <property type="entry name" value="Sig_transdc_His_kin-like_C"/>
</dbReference>
<dbReference type="PRINTS" id="PR00344">
    <property type="entry name" value="BCTRLSENSOR"/>
</dbReference>
<dbReference type="SMART" id="SM00065">
    <property type="entry name" value="GAF"/>
    <property type="match status" value="1"/>
</dbReference>
<dbReference type="PANTHER" id="PTHR43102">
    <property type="entry name" value="SLR1143 PROTEIN"/>
    <property type="match status" value="1"/>
</dbReference>
<dbReference type="SMART" id="SM00388">
    <property type="entry name" value="HisKA"/>
    <property type="match status" value="1"/>
</dbReference>